<evidence type="ECO:0000313" key="2">
    <source>
        <dbReference type="EMBL" id="MBK1783177.1"/>
    </source>
</evidence>
<dbReference type="Pfam" id="PF08241">
    <property type="entry name" value="Methyltransf_11"/>
    <property type="match status" value="1"/>
</dbReference>
<feature type="domain" description="Methyltransferase type 11" evidence="1">
    <location>
        <begin position="23"/>
        <end position="115"/>
    </location>
</feature>
<dbReference type="GO" id="GO:0032259">
    <property type="term" value="P:methylation"/>
    <property type="evidence" value="ECO:0007669"/>
    <property type="project" value="UniProtKB-KW"/>
</dbReference>
<dbReference type="InterPro" id="IPR013216">
    <property type="entry name" value="Methyltransf_11"/>
</dbReference>
<proteinExistence type="predicted"/>
<evidence type="ECO:0000313" key="3">
    <source>
        <dbReference type="Proteomes" id="UP000635245"/>
    </source>
</evidence>
<protein>
    <submittedName>
        <fullName evidence="2">Class I SAM-dependent methyltransferase</fullName>
    </submittedName>
</protein>
<keyword evidence="2" id="KW-0489">Methyltransferase</keyword>
<comment type="caution">
    <text evidence="2">The sequence shown here is derived from an EMBL/GenBank/DDBJ whole genome shotgun (WGS) entry which is preliminary data.</text>
</comment>
<reference evidence="2" key="1">
    <citation type="submission" date="2020-12" db="EMBL/GenBank/DDBJ databases">
        <title>Prauserella sp. ASG 168, a novel actinomycete isolated from cave rock.</title>
        <authorList>
            <person name="Suriyachadkun C."/>
        </authorList>
    </citation>
    <scope>NUCLEOTIDE SEQUENCE</scope>
    <source>
        <strain evidence="2">ASG 168</strain>
    </source>
</reference>
<dbReference type="PANTHER" id="PTHR45036:SF1">
    <property type="entry name" value="METHYLTRANSFERASE LIKE 7A"/>
    <property type="match status" value="1"/>
</dbReference>
<dbReference type="GO" id="GO:0008757">
    <property type="term" value="F:S-adenosylmethionine-dependent methyltransferase activity"/>
    <property type="evidence" value="ECO:0007669"/>
    <property type="project" value="InterPro"/>
</dbReference>
<dbReference type="InterPro" id="IPR029063">
    <property type="entry name" value="SAM-dependent_MTases_sf"/>
</dbReference>
<sequence length="198" mass="20921">MITSLPAHALRAELLGSLRGTVLELGPGAGVNLPYYAPDVTWIGVEPAARHRARLRGTPAPFGVADVRDGRAERLDLPSGCVDAVVATYVLCSVDDPDAAISEIHRVLRPGGRYVVAEHVAAPDGTGLRRAQDIWGRVTGSFGARCRPNRRPEPAMHRAGFELTDVHRFVVRGPLGAGIPHIAGAAVRPAPTGRGTTP</sequence>
<evidence type="ECO:0000259" key="1">
    <source>
        <dbReference type="Pfam" id="PF08241"/>
    </source>
</evidence>
<organism evidence="2 3">
    <name type="scientific">Prauserella cavernicola</name>
    <dbReference type="NCBI Taxonomy" id="2800127"/>
    <lineage>
        <taxon>Bacteria</taxon>
        <taxon>Bacillati</taxon>
        <taxon>Actinomycetota</taxon>
        <taxon>Actinomycetes</taxon>
        <taxon>Pseudonocardiales</taxon>
        <taxon>Pseudonocardiaceae</taxon>
        <taxon>Prauserella</taxon>
    </lineage>
</organism>
<accession>A0A934V2M1</accession>
<keyword evidence="2" id="KW-0808">Transferase</keyword>
<dbReference type="EMBL" id="JAENJH010000001">
    <property type="protein sequence ID" value="MBK1783177.1"/>
    <property type="molecule type" value="Genomic_DNA"/>
</dbReference>
<name>A0A934V2M1_9PSEU</name>
<dbReference type="AlphaFoldDB" id="A0A934V2M1"/>
<dbReference type="Gene3D" id="3.40.50.150">
    <property type="entry name" value="Vaccinia Virus protein VP39"/>
    <property type="match status" value="1"/>
</dbReference>
<keyword evidence="3" id="KW-1185">Reference proteome</keyword>
<dbReference type="PANTHER" id="PTHR45036">
    <property type="entry name" value="METHYLTRANSFERASE LIKE 7B"/>
    <property type="match status" value="1"/>
</dbReference>
<gene>
    <name evidence="2" type="ORF">JHE00_02480</name>
</gene>
<dbReference type="Proteomes" id="UP000635245">
    <property type="component" value="Unassembled WGS sequence"/>
</dbReference>
<dbReference type="CDD" id="cd02440">
    <property type="entry name" value="AdoMet_MTases"/>
    <property type="match status" value="1"/>
</dbReference>
<dbReference type="SUPFAM" id="SSF53335">
    <property type="entry name" value="S-adenosyl-L-methionine-dependent methyltransferases"/>
    <property type="match status" value="1"/>
</dbReference>
<dbReference type="RefSeq" id="WP_200314293.1">
    <property type="nucleotide sequence ID" value="NZ_JAENJH010000001.1"/>
</dbReference>
<dbReference type="InterPro" id="IPR052356">
    <property type="entry name" value="Thiol_S-MT"/>
</dbReference>